<dbReference type="InterPro" id="IPR054722">
    <property type="entry name" value="PolX-like_BBD"/>
</dbReference>
<gene>
    <name evidence="6" type="ORF">KFK09_011639</name>
</gene>
<dbReference type="InterPro" id="IPR043502">
    <property type="entry name" value="DNA/RNA_pol_sf"/>
</dbReference>
<dbReference type="OrthoDB" id="1921865at2759"/>
<dbReference type="InterPro" id="IPR013103">
    <property type="entry name" value="RVT_2"/>
</dbReference>
<dbReference type="GO" id="GO:0046872">
    <property type="term" value="F:metal ion binding"/>
    <property type="evidence" value="ECO:0007669"/>
    <property type="project" value="UniProtKB-KW"/>
</dbReference>
<dbReference type="SUPFAM" id="SSF53098">
    <property type="entry name" value="Ribonuclease H-like"/>
    <property type="match status" value="1"/>
</dbReference>
<evidence type="ECO:0000256" key="1">
    <source>
        <dbReference type="ARBA" id="ARBA00022670"/>
    </source>
</evidence>
<dbReference type="AlphaFoldDB" id="A0A8T3BGE1"/>
<evidence type="ECO:0000259" key="5">
    <source>
        <dbReference type="PROSITE" id="PS50994"/>
    </source>
</evidence>
<keyword evidence="2" id="KW-0479">Metal-binding</keyword>
<dbReference type="Pfam" id="PF25597">
    <property type="entry name" value="SH3_retrovirus"/>
    <property type="match status" value="1"/>
</dbReference>
<proteinExistence type="predicted"/>
<keyword evidence="3" id="KW-0064">Aspartyl protease</keyword>
<dbReference type="Proteomes" id="UP000829196">
    <property type="component" value="Unassembled WGS sequence"/>
</dbReference>
<feature type="domain" description="Integrase catalytic" evidence="5">
    <location>
        <begin position="186"/>
        <end position="352"/>
    </location>
</feature>
<keyword evidence="1" id="KW-0645">Protease</keyword>
<dbReference type="GO" id="GO:0004190">
    <property type="term" value="F:aspartic-type endopeptidase activity"/>
    <property type="evidence" value="ECO:0007669"/>
    <property type="project" value="UniProtKB-KW"/>
</dbReference>
<dbReference type="GO" id="GO:0015074">
    <property type="term" value="P:DNA integration"/>
    <property type="evidence" value="ECO:0007669"/>
    <property type="project" value="InterPro"/>
</dbReference>
<organism evidence="6 7">
    <name type="scientific">Dendrobium nobile</name>
    <name type="common">Orchid</name>
    <dbReference type="NCBI Taxonomy" id="94219"/>
    <lineage>
        <taxon>Eukaryota</taxon>
        <taxon>Viridiplantae</taxon>
        <taxon>Streptophyta</taxon>
        <taxon>Embryophyta</taxon>
        <taxon>Tracheophyta</taxon>
        <taxon>Spermatophyta</taxon>
        <taxon>Magnoliopsida</taxon>
        <taxon>Liliopsida</taxon>
        <taxon>Asparagales</taxon>
        <taxon>Orchidaceae</taxon>
        <taxon>Epidendroideae</taxon>
        <taxon>Malaxideae</taxon>
        <taxon>Dendrobiinae</taxon>
        <taxon>Dendrobium</taxon>
    </lineage>
</organism>
<sequence length="1004" mass="114333">MWYLDSGCSRHMTGDMKKFILLETKTGGKVTLGDNTTRKVIGSGIVGNAKNFLIENVLLVDGLKHNLLSISQLCDKGFDVKFFTDRCLISLFDEVILEGKRMNNVYMLDLDRVDNSKSFCLKTIVDDSWLWHRRLCHASMKTLRNITQKNLVRGVPKLEFTKDHLCDACQQGKQVKSSFHSIRDVITSRPLEILHMDLFGPVSTASLGGKNYGFVIVDDFTRFTWVRFLAHKNESFEEFKIFSTWIQRKLGCEISTIHSDHGGEFQNDRFESFCQEIGIEHNFSAPRTPQQNGIAERKNRTLVEAARAMLAEYTLPRYFWAEAVNTACYVLNRVNIRSKLNKTPYELLKGRTPNLSHLHVFGCKCFILNNGKHPLGKFDPKSDEGVFLGYSSVGKAYRTFNKRTLVVEESTHVVFDESDMPSETKIEDDEIEAIQGVETMTLGERVESQEDLPREWRYSSSHPKELILGDPSEGVRTRHGLRKEVSHSAFISMIEPTSIDQALGDEFWILAMQEELNQFTRNDVWELVKRPKEQSIVGTKWVFKNKVNDSGTIIRNKARLVAKGYNQIEGIDFEETFAPVARLEAIRVLLAFACFKNFKLYQMDVKSAFLNGVIKEDVYVEQPPGFESSQFPNHVFKLKKALYGLKQAPRAWYERLSSFLLDRGFQKGSVDTTLFLQKVKEEILIVQIYVDDILFGSSDKNLCDEFSKTMSNEFEMSMMGELNYFLGFSVRQMDNGTFLSQSKYIKDILKKYEMDSAKPMNTPMSSTIQLDKDPSGKSVDQKKYRGMIGSLLYLTASRPDIMFSVCLCARFQADPKESHLTAVKRILRYLLGTPNLGIWYPRHSTSFEILGYSDSDFAGCRIDRKSTSGTCQFIGQSLVSWSSRKQNSVALSTAEAEYIAVGSCVAQVLWLKQQILDLGLPVGTISIMCDNTSAICISKNPIQHSRTKHIDIRHHFIRDHVAKGDIELHHIATEDQLADIFTKPLAFDTFSTLRTRLGVIDINA</sequence>
<dbReference type="PANTHER" id="PTHR42648:SF32">
    <property type="entry name" value="RIBONUCLEASE H-LIKE DOMAIN, GAG-PRE-INTEGRASE DOMAIN PROTEIN-RELATED"/>
    <property type="match status" value="1"/>
</dbReference>
<keyword evidence="7" id="KW-1185">Reference proteome</keyword>
<name>A0A8T3BGE1_DENNO</name>
<dbReference type="EMBL" id="JAGYWB010000009">
    <property type="protein sequence ID" value="KAI0511021.1"/>
    <property type="molecule type" value="Genomic_DNA"/>
</dbReference>
<dbReference type="GO" id="GO:0006508">
    <property type="term" value="P:proteolysis"/>
    <property type="evidence" value="ECO:0007669"/>
    <property type="project" value="UniProtKB-KW"/>
</dbReference>
<dbReference type="PANTHER" id="PTHR42648">
    <property type="entry name" value="TRANSPOSASE, PUTATIVE-RELATED"/>
    <property type="match status" value="1"/>
</dbReference>
<dbReference type="Pfam" id="PF22936">
    <property type="entry name" value="Pol_BBD"/>
    <property type="match status" value="1"/>
</dbReference>
<dbReference type="PROSITE" id="PS50994">
    <property type="entry name" value="INTEGRASE"/>
    <property type="match status" value="1"/>
</dbReference>
<dbReference type="Gene3D" id="3.30.420.10">
    <property type="entry name" value="Ribonuclease H-like superfamily/Ribonuclease H"/>
    <property type="match status" value="1"/>
</dbReference>
<evidence type="ECO:0000313" key="7">
    <source>
        <dbReference type="Proteomes" id="UP000829196"/>
    </source>
</evidence>
<dbReference type="SUPFAM" id="SSF56672">
    <property type="entry name" value="DNA/RNA polymerases"/>
    <property type="match status" value="1"/>
</dbReference>
<dbReference type="Pfam" id="PF07727">
    <property type="entry name" value="RVT_2"/>
    <property type="match status" value="1"/>
</dbReference>
<comment type="caution">
    <text evidence="6">The sequence shown here is derived from an EMBL/GenBank/DDBJ whole genome shotgun (WGS) entry which is preliminary data.</text>
</comment>
<evidence type="ECO:0000313" key="6">
    <source>
        <dbReference type="EMBL" id="KAI0511021.1"/>
    </source>
</evidence>
<reference evidence="6" key="1">
    <citation type="journal article" date="2022" name="Front. Genet.">
        <title>Chromosome-Scale Assembly of the Dendrobium nobile Genome Provides Insights Into the Molecular Mechanism of the Biosynthesis of the Medicinal Active Ingredient of Dendrobium.</title>
        <authorList>
            <person name="Xu Q."/>
            <person name="Niu S.-C."/>
            <person name="Li K.-L."/>
            <person name="Zheng P.-J."/>
            <person name="Zhang X.-J."/>
            <person name="Jia Y."/>
            <person name="Liu Y."/>
            <person name="Niu Y.-X."/>
            <person name="Yu L.-H."/>
            <person name="Chen D.-F."/>
            <person name="Zhang G.-Q."/>
        </authorList>
    </citation>
    <scope>NUCLEOTIDE SEQUENCE</scope>
    <source>
        <tissue evidence="6">Leaf</tissue>
    </source>
</reference>
<dbReference type="CDD" id="cd09272">
    <property type="entry name" value="RNase_HI_RT_Ty1"/>
    <property type="match status" value="1"/>
</dbReference>
<dbReference type="InterPro" id="IPR001584">
    <property type="entry name" value="Integrase_cat-core"/>
</dbReference>
<dbReference type="InterPro" id="IPR039537">
    <property type="entry name" value="Retrotran_Ty1/copia-like"/>
</dbReference>
<evidence type="ECO:0000256" key="2">
    <source>
        <dbReference type="ARBA" id="ARBA00022723"/>
    </source>
</evidence>
<keyword evidence="4" id="KW-0378">Hydrolase</keyword>
<evidence type="ECO:0000256" key="3">
    <source>
        <dbReference type="ARBA" id="ARBA00022750"/>
    </source>
</evidence>
<dbReference type="InterPro" id="IPR036397">
    <property type="entry name" value="RNaseH_sf"/>
</dbReference>
<dbReference type="Pfam" id="PF13976">
    <property type="entry name" value="gag_pre-integrs"/>
    <property type="match status" value="1"/>
</dbReference>
<accession>A0A8T3BGE1</accession>
<dbReference type="InterPro" id="IPR025724">
    <property type="entry name" value="GAG-pre-integrase_dom"/>
</dbReference>
<dbReference type="InterPro" id="IPR012337">
    <property type="entry name" value="RNaseH-like_sf"/>
</dbReference>
<evidence type="ECO:0000256" key="4">
    <source>
        <dbReference type="ARBA" id="ARBA00022801"/>
    </source>
</evidence>
<dbReference type="InterPro" id="IPR057670">
    <property type="entry name" value="SH3_retrovirus"/>
</dbReference>
<dbReference type="Pfam" id="PF00665">
    <property type="entry name" value="rve"/>
    <property type="match status" value="1"/>
</dbReference>
<protein>
    <recommendedName>
        <fullName evidence="5">Integrase catalytic domain-containing protein</fullName>
    </recommendedName>
</protein>
<dbReference type="GO" id="GO:0003676">
    <property type="term" value="F:nucleic acid binding"/>
    <property type="evidence" value="ECO:0007669"/>
    <property type="project" value="InterPro"/>
</dbReference>